<keyword evidence="1" id="KW-0479">Metal-binding</keyword>
<dbReference type="SMART" id="SM00355">
    <property type="entry name" value="ZnF_C2H2"/>
    <property type="match status" value="4"/>
</dbReference>
<dbReference type="InterPro" id="IPR013087">
    <property type="entry name" value="Znf_C2H2_type"/>
</dbReference>
<dbReference type="InParanoid" id="D8QKS1"/>
<organism evidence="8">
    <name type="scientific">Schizophyllum commune (strain H4-8 / FGSC 9210)</name>
    <name type="common">Split gill fungus</name>
    <dbReference type="NCBI Taxonomy" id="578458"/>
    <lineage>
        <taxon>Eukaryota</taxon>
        <taxon>Fungi</taxon>
        <taxon>Dikarya</taxon>
        <taxon>Basidiomycota</taxon>
        <taxon>Agaricomycotina</taxon>
        <taxon>Agaricomycetes</taxon>
        <taxon>Agaricomycetidae</taxon>
        <taxon>Agaricales</taxon>
        <taxon>Schizophyllaceae</taxon>
        <taxon>Schizophyllum</taxon>
    </lineage>
</organism>
<evidence type="ECO:0000256" key="3">
    <source>
        <dbReference type="ARBA" id="ARBA00022771"/>
    </source>
</evidence>
<dbReference type="Proteomes" id="UP000007431">
    <property type="component" value="Unassembled WGS sequence"/>
</dbReference>
<gene>
    <name evidence="7" type="ORF">SCHCODRAFT_12349</name>
</gene>
<dbReference type="KEGG" id="scm:SCHCO_02644742"/>
<evidence type="ECO:0000313" key="8">
    <source>
        <dbReference type="Proteomes" id="UP000007431"/>
    </source>
</evidence>
<protein>
    <recommendedName>
        <fullName evidence="6">C2H2-type domain-containing protein</fullName>
    </recommendedName>
</protein>
<dbReference type="SUPFAM" id="SSF57667">
    <property type="entry name" value="beta-beta-alpha zinc fingers"/>
    <property type="match status" value="1"/>
</dbReference>
<feature type="domain" description="C2H2-type" evidence="6">
    <location>
        <begin position="143"/>
        <end position="172"/>
    </location>
</feature>
<dbReference type="GO" id="GO:0005634">
    <property type="term" value="C:nucleus"/>
    <property type="evidence" value="ECO:0007669"/>
    <property type="project" value="TreeGrafter"/>
</dbReference>
<evidence type="ECO:0000259" key="6">
    <source>
        <dbReference type="PROSITE" id="PS50157"/>
    </source>
</evidence>
<evidence type="ECO:0000256" key="5">
    <source>
        <dbReference type="PROSITE-ProRule" id="PRU00042"/>
    </source>
</evidence>
<dbReference type="PROSITE" id="PS50157">
    <property type="entry name" value="ZINC_FINGER_C2H2_2"/>
    <property type="match status" value="1"/>
</dbReference>
<dbReference type="GeneID" id="9592944"/>
<dbReference type="GO" id="GO:0008270">
    <property type="term" value="F:zinc ion binding"/>
    <property type="evidence" value="ECO:0007669"/>
    <property type="project" value="UniProtKB-KW"/>
</dbReference>
<dbReference type="PANTHER" id="PTHR24409">
    <property type="entry name" value="ZINC FINGER PROTEIN 142"/>
    <property type="match status" value="1"/>
</dbReference>
<dbReference type="HOGENOM" id="CLU_1107650_0_0_1"/>
<dbReference type="PROSITE" id="PS00028">
    <property type="entry name" value="ZINC_FINGER_C2H2_1"/>
    <property type="match status" value="2"/>
</dbReference>
<dbReference type="RefSeq" id="XP_003026382.1">
    <property type="nucleotide sequence ID" value="XM_003026336.1"/>
</dbReference>
<dbReference type="GO" id="GO:0000977">
    <property type="term" value="F:RNA polymerase II transcription regulatory region sequence-specific DNA binding"/>
    <property type="evidence" value="ECO:0007669"/>
    <property type="project" value="TreeGrafter"/>
</dbReference>
<keyword evidence="8" id="KW-1185">Reference proteome</keyword>
<sequence>MTFQCEECPHQCATKEKLRQHNIQRHHYYCATCKLSLGDKHALRSHNNSLVHEPRQWACPLCSTKKKKRGKGNFKTPSALTQHLESGIHAGVTRYHIIAATQALQTPAPVALHATPGIYSAPAPMKVIGGVATKASSWTGTAFQCDKCEKAFRTLSALNQHLASAVHDELEMICPGCTTEFALTSALVRHLESGVCGTATYASVQANARALIDTVSGLLKG</sequence>
<proteinExistence type="predicted"/>
<dbReference type="EMBL" id="GL377317">
    <property type="protein sequence ID" value="EFI91479.1"/>
    <property type="molecule type" value="Genomic_DNA"/>
</dbReference>
<dbReference type="Gene3D" id="3.30.160.60">
    <property type="entry name" value="Classic Zinc Finger"/>
    <property type="match status" value="1"/>
</dbReference>
<evidence type="ECO:0000256" key="4">
    <source>
        <dbReference type="ARBA" id="ARBA00022833"/>
    </source>
</evidence>
<keyword evidence="3 5" id="KW-0863">Zinc-finger</keyword>
<dbReference type="GO" id="GO:0000981">
    <property type="term" value="F:DNA-binding transcription factor activity, RNA polymerase II-specific"/>
    <property type="evidence" value="ECO:0007669"/>
    <property type="project" value="TreeGrafter"/>
</dbReference>
<dbReference type="OMA" id="PDFECET"/>
<dbReference type="PANTHER" id="PTHR24409:SF295">
    <property type="entry name" value="AZ2-RELATED"/>
    <property type="match status" value="1"/>
</dbReference>
<dbReference type="OrthoDB" id="6077919at2759"/>
<dbReference type="AlphaFoldDB" id="D8QKS1"/>
<evidence type="ECO:0000313" key="7">
    <source>
        <dbReference type="EMBL" id="EFI91479.1"/>
    </source>
</evidence>
<keyword evidence="4" id="KW-0862">Zinc</keyword>
<keyword evidence="2" id="KW-0677">Repeat</keyword>
<reference evidence="7 8" key="1">
    <citation type="journal article" date="2010" name="Nat. Biotechnol.">
        <title>Genome sequence of the model mushroom Schizophyllum commune.</title>
        <authorList>
            <person name="Ohm R.A."/>
            <person name="de Jong J.F."/>
            <person name="Lugones L.G."/>
            <person name="Aerts A."/>
            <person name="Kothe E."/>
            <person name="Stajich J.E."/>
            <person name="de Vries R.P."/>
            <person name="Record E."/>
            <person name="Levasseur A."/>
            <person name="Baker S.E."/>
            <person name="Bartholomew K.A."/>
            <person name="Coutinho P.M."/>
            <person name="Erdmann S."/>
            <person name="Fowler T.J."/>
            <person name="Gathman A.C."/>
            <person name="Lombard V."/>
            <person name="Henrissat B."/>
            <person name="Knabe N."/>
            <person name="Kuees U."/>
            <person name="Lilly W.W."/>
            <person name="Lindquist E."/>
            <person name="Lucas S."/>
            <person name="Magnuson J.K."/>
            <person name="Piumi F."/>
            <person name="Raudaskoski M."/>
            <person name="Salamov A."/>
            <person name="Schmutz J."/>
            <person name="Schwarze F.W.M.R."/>
            <person name="vanKuyk P.A."/>
            <person name="Horton J.S."/>
            <person name="Grigoriev I.V."/>
            <person name="Woesten H.A.B."/>
        </authorList>
    </citation>
    <scope>NUCLEOTIDE SEQUENCE [LARGE SCALE GENOMIC DNA]</scope>
    <source>
        <strain evidence="8">H4-8 / FGSC 9210</strain>
    </source>
</reference>
<name>D8QKS1_SCHCM</name>
<accession>D8QKS1</accession>
<evidence type="ECO:0000256" key="1">
    <source>
        <dbReference type="ARBA" id="ARBA00022723"/>
    </source>
</evidence>
<dbReference type="InterPro" id="IPR036236">
    <property type="entry name" value="Znf_C2H2_sf"/>
</dbReference>
<evidence type="ECO:0000256" key="2">
    <source>
        <dbReference type="ARBA" id="ARBA00022737"/>
    </source>
</evidence>
<dbReference type="VEuPathDB" id="FungiDB:SCHCODRAFT_02644742"/>
<dbReference type="Pfam" id="PF00096">
    <property type="entry name" value="zf-C2H2"/>
    <property type="match status" value="1"/>
</dbReference>